<organism evidence="2 3">
    <name type="scientific">Vibrio aquimaris</name>
    <dbReference type="NCBI Taxonomy" id="2587862"/>
    <lineage>
        <taxon>Bacteria</taxon>
        <taxon>Pseudomonadati</taxon>
        <taxon>Pseudomonadota</taxon>
        <taxon>Gammaproteobacteria</taxon>
        <taxon>Vibrionales</taxon>
        <taxon>Vibrionaceae</taxon>
        <taxon>Vibrio</taxon>
    </lineage>
</organism>
<proteinExistence type="predicted"/>
<dbReference type="KEGG" id="vaq:FIV01_06610"/>
<feature type="chain" id="PRO_5024834621" evidence="1">
    <location>
        <begin position="20"/>
        <end position="881"/>
    </location>
</feature>
<dbReference type="AlphaFoldDB" id="A0A5P9CKL9"/>
<dbReference type="RefSeq" id="WP_152430284.1">
    <property type="nucleotide sequence ID" value="NZ_CBCSDK010000002.1"/>
</dbReference>
<sequence>MKFRQLALICAMASPYANAFQVCNIGEEYGVLEGEGLHQLRKSNYRAFSEDITPEHLFTSNPLHKSDIKPSLIEAEDVYPQTSSLLDAGPASTVVLEAEEATSLLKTIGRSTIGAAKGALEVLGPVGDAVMVGLWANDVAKSFEDETNTSYDRFATVMSLIDWFGVLKLPEREIDRQILVSRWNKVSAGEHYSFKVHNDIVTQQDKRDKQHWADLSKNQQVMLEGIAEGFATDVALKYQQYYQEAVIGQTQLVETLLNAVDEERYKSISSKLSLEESGRRVFSADFSSSCQTEVDTLLALYPEQELNNERPPAIPSKRQANRALADLQHCQQDQLDAALSLLDRVRNGGVEGLDRQSMHRLYQQVLNAKIRIVEIAAQQLEGMKSRLITEMRAEGREAIDNLFQSGAVESAHRYFIEQADYLAIDEMSRSIFGRPATSTELRQKYFVIQEGYRKCTKIGILGGDPNFRGCTQYTWIPAEIERYDSSKDAVISQMVIPDKDHIKRVFDRSLQNLIDNGWSSQQEEDWLETQILNFSEKQRIIQKAQQDKSNVLRWLFDSSSALEPECGGGNACAGWSAEYLSKENLSRDSSLHHIANWHTRNKNSGYYVHSKRVEQLNSLIPEALESEWQANHIKGFYSYVYPDSFDLDKHAPLIASALRNSSLDITNLASTLSLAKGIVKTHITEALNLAEQHDEGWLNDKIGDFHRYVSIVHAQNTSTGHYASGEMGATGLFSEPLPANQLRYLTLDRYQSIDGEQPSYYYSTKNYDEMGYDTRLHFSIDALFGSNSDLANKLDQLKQVNTRFTSQPGRTCLIVYPQLKDALMQVSANESLYWMTPVSDWFDSLTRRQFKLFGTIRFAVMKQNELNIGCDLSPNNPEYWR</sequence>
<dbReference type="Proteomes" id="UP000326936">
    <property type="component" value="Chromosome"/>
</dbReference>
<reference evidence="2 3" key="1">
    <citation type="submission" date="2019-10" db="EMBL/GenBank/DDBJ databases">
        <title>Complete genome sequence of Vibrio sp. strain THAF100, isolated from non-filtered water from the water column of tank 6 of a marine aquarium containing stony-coral fragments. Water maintained at 26 degree C.</title>
        <authorList>
            <person name="Ruckert C."/>
            <person name="Franco A."/>
            <person name="Kalinowski J."/>
            <person name="Glaeser S."/>
        </authorList>
    </citation>
    <scope>NUCLEOTIDE SEQUENCE [LARGE SCALE GENOMIC DNA]</scope>
    <source>
        <strain evidence="2 3">THAF100</strain>
    </source>
</reference>
<evidence type="ECO:0000313" key="2">
    <source>
        <dbReference type="EMBL" id="QFT26092.1"/>
    </source>
</evidence>
<name>A0A5P9CKL9_9VIBR</name>
<dbReference type="OrthoDB" id="5893030at2"/>
<dbReference type="EMBL" id="CP045350">
    <property type="protein sequence ID" value="QFT26092.1"/>
    <property type="molecule type" value="Genomic_DNA"/>
</dbReference>
<evidence type="ECO:0000313" key="3">
    <source>
        <dbReference type="Proteomes" id="UP000326936"/>
    </source>
</evidence>
<protein>
    <submittedName>
        <fullName evidence="2">Uncharacterized protein</fullName>
    </submittedName>
</protein>
<accession>A0A5P9CKL9</accession>
<keyword evidence="1" id="KW-0732">Signal</keyword>
<feature type="signal peptide" evidence="1">
    <location>
        <begin position="1"/>
        <end position="19"/>
    </location>
</feature>
<keyword evidence="3" id="KW-1185">Reference proteome</keyword>
<gene>
    <name evidence="2" type="ORF">FIV01_06610</name>
</gene>
<evidence type="ECO:0000256" key="1">
    <source>
        <dbReference type="SAM" id="SignalP"/>
    </source>
</evidence>